<dbReference type="Pfam" id="PF26594">
    <property type="entry name" value="KH_NusA_2nd"/>
    <property type="match status" value="1"/>
</dbReference>
<proteinExistence type="inferred from homology"/>
<dbReference type="InterPro" id="IPR015946">
    <property type="entry name" value="KH_dom-like_a/b"/>
</dbReference>
<keyword evidence="1 7" id="KW-0806">Transcription termination</keyword>
<evidence type="ECO:0000256" key="8">
    <source>
        <dbReference type="SAM" id="MobiDB-lite"/>
    </source>
</evidence>
<dbReference type="SUPFAM" id="SSF54814">
    <property type="entry name" value="Prokaryotic type KH domain (KH-domain type II)"/>
    <property type="match status" value="2"/>
</dbReference>
<evidence type="ECO:0000259" key="11">
    <source>
        <dbReference type="Pfam" id="PF26594"/>
    </source>
</evidence>
<dbReference type="SUPFAM" id="SSF50249">
    <property type="entry name" value="Nucleic acid-binding proteins"/>
    <property type="match status" value="1"/>
</dbReference>
<gene>
    <name evidence="7" type="primary">nusA</name>
    <name evidence="12" type="ORF">A2153_06430</name>
</gene>
<reference evidence="12 13" key="1">
    <citation type="journal article" date="2016" name="Nat. Commun.">
        <title>Thousands of microbial genomes shed light on interconnected biogeochemical processes in an aquifer system.</title>
        <authorList>
            <person name="Anantharaman K."/>
            <person name="Brown C.T."/>
            <person name="Hug L.A."/>
            <person name="Sharon I."/>
            <person name="Castelle C.J."/>
            <person name="Probst A.J."/>
            <person name="Thomas B.C."/>
            <person name="Singh A."/>
            <person name="Wilkins M.J."/>
            <person name="Karaoz U."/>
            <person name="Brodie E.L."/>
            <person name="Williams K.H."/>
            <person name="Hubbard S.S."/>
            <person name="Banfield J.F."/>
        </authorList>
    </citation>
    <scope>NUCLEOTIDE SEQUENCE [LARGE SCALE GENOMIC DNA]</scope>
</reference>
<evidence type="ECO:0000256" key="6">
    <source>
        <dbReference type="ARBA" id="ARBA00023163"/>
    </source>
</evidence>
<evidence type="ECO:0000313" key="13">
    <source>
        <dbReference type="Proteomes" id="UP000177396"/>
    </source>
</evidence>
<evidence type="ECO:0000256" key="4">
    <source>
        <dbReference type="ARBA" id="ARBA00022884"/>
    </source>
</evidence>
<dbReference type="GO" id="GO:0003700">
    <property type="term" value="F:DNA-binding transcription factor activity"/>
    <property type="evidence" value="ECO:0007669"/>
    <property type="project" value="InterPro"/>
</dbReference>
<keyword evidence="3 7" id="KW-0889">Transcription antitermination</keyword>
<dbReference type="Gene3D" id="2.40.50.140">
    <property type="entry name" value="Nucleic acid-binding proteins"/>
    <property type="match status" value="1"/>
</dbReference>
<feature type="domain" description="Transcription factor NusA N-terminal" evidence="9">
    <location>
        <begin position="74"/>
        <end position="98"/>
    </location>
</feature>
<dbReference type="PANTHER" id="PTHR22648">
    <property type="entry name" value="TRANSCRIPTION TERMINATION FACTOR NUSA"/>
    <property type="match status" value="1"/>
</dbReference>
<comment type="subunit">
    <text evidence="7">Monomer. Binds directly to the core enzyme of the DNA-dependent RNA polymerase and to nascent RNA.</text>
</comment>
<dbReference type="InterPro" id="IPR036555">
    <property type="entry name" value="NusA_N_sf"/>
</dbReference>
<name>A0A1F5YHE6_9BACT</name>
<feature type="region of interest" description="Disordered" evidence="8">
    <location>
        <begin position="337"/>
        <end position="358"/>
    </location>
</feature>
<sequence length="358" mass="39544">MPATVRSEFALALNQVATERGIDPNVVLETIKAAILAAFRKDFSGQEIEDLEITIDPNSGEARVYKDKKDITPAGFGRIAAQTAKQVILQRIREAEKKAIIADYSTRVGTIINGMVLRFDGPNIIFDIGRAEGVMPPQEQIPIEKYRLNQRLTVYIESIRQTMRGNEIIVSRAHSNLVAALFKREVPEVNNNAVEIKEIAREPGNRTKIAVYSTQSGVDPVGSCVGQKGVRVQAVINELGGIEKIDIIQWHEDLKIFIPAALSPAKEIEIVINEKKKTAIAYVSDDQLSLAIGKDGQNVRLAAKLTGYKIDIKSKAGILQEKKVPLLEKTSTVSKNKLQKKADKKTQKKAVKKTKAEK</sequence>
<comment type="similarity">
    <text evidence="7">Belongs to the NusA family.</text>
</comment>
<dbReference type="InterPro" id="IPR013735">
    <property type="entry name" value="TF_NusA_N"/>
</dbReference>
<dbReference type="GO" id="GO:0003723">
    <property type="term" value="F:RNA binding"/>
    <property type="evidence" value="ECO:0007669"/>
    <property type="project" value="UniProtKB-UniRule"/>
</dbReference>
<protein>
    <recommendedName>
        <fullName evidence="7">Transcription termination/antitermination protein NusA</fullName>
    </recommendedName>
</protein>
<dbReference type="Proteomes" id="UP000177396">
    <property type="component" value="Unassembled WGS sequence"/>
</dbReference>
<dbReference type="FunFam" id="3.30.300.20:FF:000005">
    <property type="entry name" value="Transcription termination/antitermination protein NusA"/>
    <property type="match status" value="1"/>
</dbReference>
<dbReference type="InterPro" id="IPR025249">
    <property type="entry name" value="TF_NusA_KH_1st"/>
</dbReference>
<feature type="compositionally biased region" description="Basic residues" evidence="8">
    <location>
        <begin position="346"/>
        <end position="358"/>
    </location>
</feature>
<accession>A0A1F5YHE6</accession>
<dbReference type="InterPro" id="IPR058582">
    <property type="entry name" value="KH_NusA_2nd"/>
</dbReference>
<dbReference type="InterPro" id="IPR030842">
    <property type="entry name" value="TF_NusA_bacterial"/>
</dbReference>
<dbReference type="Gene3D" id="3.30.1480.10">
    <property type="entry name" value="NusA, N-terminal domain"/>
    <property type="match status" value="1"/>
</dbReference>
<dbReference type="Pfam" id="PF13184">
    <property type="entry name" value="KH_NusA_1st"/>
    <property type="match status" value="1"/>
</dbReference>
<dbReference type="SUPFAM" id="SSF69705">
    <property type="entry name" value="Transcription factor NusA, N-terminal domain"/>
    <property type="match status" value="1"/>
</dbReference>
<dbReference type="AlphaFoldDB" id="A0A1F5YHE6"/>
<dbReference type="NCBIfam" id="TIGR01953">
    <property type="entry name" value="NusA"/>
    <property type="match status" value="1"/>
</dbReference>
<evidence type="ECO:0000313" key="12">
    <source>
        <dbReference type="EMBL" id="OGF99396.1"/>
    </source>
</evidence>
<dbReference type="CDD" id="cd22529">
    <property type="entry name" value="KH-II_NusA_rpt2"/>
    <property type="match status" value="1"/>
</dbReference>
<dbReference type="GO" id="GO:0031564">
    <property type="term" value="P:transcription antitermination"/>
    <property type="evidence" value="ECO:0007669"/>
    <property type="project" value="UniProtKB-UniRule"/>
</dbReference>
<feature type="domain" description="Transcription factor NusA N-terminal" evidence="9">
    <location>
        <begin position="8"/>
        <end position="69"/>
    </location>
</feature>
<dbReference type="PROSITE" id="PS50084">
    <property type="entry name" value="KH_TYPE_1"/>
    <property type="match status" value="1"/>
</dbReference>
<dbReference type="EMBL" id="MFJB01000064">
    <property type="protein sequence ID" value="OGF99396.1"/>
    <property type="molecule type" value="Genomic_DNA"/>
</dbReference>
<evidence type="ECO:0000256" key="1">
    <source>
        <dbReference type="ARBA" id="ARBA00022472"/>
    </source>
</evidence>
<dbReference type="CDD" id="cd04455">
    <property type="entry name" value="S1_NusA"/>
    <property type="match status" value="1"/>
</dbReference>
<dbReference type="PANTHER" id="PTHR22648:SF0">
    <property type="entry name" value="TRANSCRIPTION TERMINATION_ANTITERMINATION PROTEIN NUSA"/>
    <property type="match status" value="1"/>
</dbReference>
<dbReference type="InterPro" id="IPR010213">
    <property type="entry name" value="TF_NusA"/>
</dbReference>
<feature type="domain" description="NusA-like second KH" evidence="11">
    <location>
        <begin position="255"/>
        <end position="316"/>
    </location>
</feature>
<organism evidence="12 13">
    <name type="scientific">Candidatus Gottesmanbacteria bacterium RBG_16_38_7b</name>
    <dbReference type="NCBI Taxonomy" id="1798372"/>
    <lineage>
        <taxon>Bacteria</taxon>
        <taxon>Candidatus Gottesmaniibacteriota</taxon>
    </lineage>
</organism>
<keyword evidence="5 7" id="KW-0805">Transcription regulation</keyword>
<keyword evidence="2 7" id="KW-0963">Cytoplasm</keyword>
<dbReference type="GO" id="GO:0006353">
    <property type="term" value="P:DNA-templated transcription termination"/>
    <property type="evidence" value="ECO:0007669"/>
    <property type="project" value="UniProtKB-UniRule"/>
</dbReference>
<keyword evidence="4 7" id="KW-0694">RNA-binding</keyword>
<evidence type="ECO:0000259" key="9">
    <source>
        <dbReference type="Pfam" id="PF08529"/>
    </source>
</evidence>
<evidence type="ECO:0000256" key="3">
    <source>
        <dbReference type="ARBA" id="ARBA00022814"/>
    </source>
</evidence>
<dbReference type="HAMAP" id="MF_00945_B">
    <property type="entry name" value="NusA_B"/>
    <property type="match status" value="1"/>
</dbReference>
<evidence type="ECO:0000256" key="5">
    <source>
        <dbReference type="ARBA" id="ARBA00023015"/>
    </source>
</evidence>
<dbReference type="GO" id="GO:0005829">
    <property type="term" value="C:cytosol"/>
    <property type="evidence" value="ECO:0007669"/>
    <property type="project" value="TreeGrafter"/>
</dbReference>
<dbReference type="FunFam" id="3.30.300.20:FF:000002">
    <property type="entry name" value="Transcription termination/antitermination protein NusA"/>
    <property type="match status" value="1"/>
</dbReference>
<evidence type="ECO:0000259" key="10">
    <source>
        <dbReference type="Pfam" id="PF13184"/>
    </source>
</evidence>
<dbReference type="CDD" id="cd02134">
    <property type="entry name" value="KH-II_NusA_rpt1"/>
    <property type="match status" value="1"/>
</dbReference>
<comment type="subcellular location">
    <subcellularLocation>
        <location evidence="7">Cytoplasm</location>
    </subcellularLocation>
</comment>
<dbReference type="Pfam" id="PF08529">
    <property type="entry name" value="NusA_N"/>
    <property type="match status" value="2"/>
</dbReference>
<evidence type="ECO:0000256" key="7">
    <source>
        <dbReference type="HAMAP-Rule" id="MF_00945"/>
    </source>
</evidence>
<evidence type="ECO:0000256" key="2">
    <source>
        <dbReference type="ARBA" id="ARBA00022490"/>
    </source>
</evidence>
<dbReference type="Gene3D" id="3.30.300.20">
    <property type="match status" value="2"/>
</dbReference>
<feature type="domain" description="Transcription factor NusA first KH" evidence="10">
    <location>
        <begin position="172"/>
        <end position="250"/>
    </location>
</feature>
<dbReference type="InterPro" id="IPR012340">
    <property type="entry name" value="NA-bd_OB-fold"/>
</dbReference>
<keyword evidence="6 7" id="KW-0804">Transcription</keyword>
<comment type="function">
    <text evidence="7">Participates in both transcription termination and antitermination.</text>
</comment>
<dbReference type="InterPro" id="IPR009019">
    <property type="entry name" value="KH_sf_prok-type"/>
</dbReference>
<comment type="caution">
    <text evidence="12">The sequence shown here is derived from an EMBL/GenBank/DDBJ whole genome shotgun (WGS) entry which is preliminary data.</text>
</comment>